<keyword evidence="3" id="KW-1185">Reference proteome</keyword>
<dbReference type="Proteomes" id="UP000623467">
    <property type="component" value="Unassembled WGS sequence"/>
</dbReference>
<dbReference type="SUPFAM" id="SSF52047">
    <property type="entry name" value="RNI-like"/>
    <property type="match status" value="1"/>
</dbReference>
<dbReference type="InterPro" id="IPR036047">
    <property type="entry name" value="F-box-like_dom_sf"/>
</dbReference>
<sequence>MKSPSALRARLRDLTEEMDALESEIRVLAKERQRVMDDLDSIIYPVLTLPPEITSEIFSNYVMDPCLGRPRSTPSRGPLTLAAVCHSWRRICFSTQPFWASLRIHPDPSWVVDDFVHILECWLQRAGNHPLDLDISACEQTPFMKIFSVISNHSSQLRALTFSLEPSFPFPNDEFQGHLPLLSKLTVHILAEEDDDHPAMVTAFHDAPRLREVQLFWTSFNSIALPWIQLTHLGLSEESVSSALRILQETPNLEVLEVYFSDMVREPPQSLTLHHLHTLKFIYDPDGELLEHLVLPALKTIHLVALHGPGSLLFSNLVIRSALSLRSIHLTKMAVDDCIVCLRSLPSLAEVQIQAWAFNDSSLHGFLAFLHEDRAILPALETLALSQCCPEFSALRLREMLAWRSSEKHHEQVKLKSFRLTFARTRGVPSKEFVEEIWAELRAVMDAGLQVSIDVA</sequence>
<reference evidence="2" key="1">
    <citation type="submission" date="2020-05" db="EMBL/GenBank/DDBJ databases">
        <title>Mycena genomes resolve the evolution of fungal bioluminescence.</title>
        <authorList>
            <person name="Tsai I.J."/>
        </authorList>
    </citation>
    <scope>NUCLEOTIDE SEQUENCE</scope>
    <source>
        <strain evidence="2">160909Yilan</strain>
    </source>
</reference>
<dbReference type="SUPFAM" id="SSF81383">
    <property type="entry name" value="F-box domain"/>
    <property type="match status" value="1"/>
</dbReference>
<accession>A0A8H7D9S0</accession>
<organism evidence="2 3">
    <name type="scientific">Mycena sanguinolenta</name>
    <dbReference type="NCBI Taxonomy" id="230812"/>
    <lineage>
        <taxon>Eukaryota</taxon>
        <taxon>Fungi</taxon>
        <taxon>Dikarya</taxon>
        <taxon>Basidiomycota</taxon>
        <taxon>Agaricomycotina</taxon>
        <taxon>Agaricomycetes</taxon>
        <taxon>Agaricomycetidae</taxon>
        <taxon>Agaricales</taxon>
        <taxon>Marasmiineae</taxon>
        <taxon>Mycenaceae</taxon>
        <taxon>Mycena</taxon>
    </lineage>
</organism>
<evidence type="ECO:0000256" key="1">
    <source>
        <dbReference type="SAM" id="Coils"/>
    </source>
</evidence>
<gene>
    <name evidence="2" type="ORF">MSAN_00815400</name>
</gene>
<comment type="caution">
    <text evidence="2">The sequence shown here is derived from an EMBL/GenBank/DDBJ whole genome shotgun (WGS) entry which is preliminary data.</text>
</comment>
<dbReference type="EMBL" id="JACAZH010000005">
    <property type="protein sequence ID" value="KAF7367524.1"/>
    <property type="molecule type" value="Genomic_DNA"/>
</dbReference>
<keyword evidence="1" id="KW-0175">Coiled coil</keyword>
<evidence type="ECO:0000313" key="3">
    <source>
        <dbReference type="Proteomes" id="UP000623467"/>
    </source>
</evidence>
<dbReference type="Gene3D" id="1.20.1280.50">
    <property type="match status" value="1"/>
</dbReference>
<feature type="coiled-coil region" evidence="1">
    <location>
        <begin position="4"/>
        <end position="38"/>
    </location>
</feature>
<dbReference type="Gene3D" id="3.80.10.10">
    <property type="entry name" value="Ribonuclease Inhibitor"/>
    <property type="match status" value="1"/>
</dbReference>
<evidence type="ECO:0000313" key="2">
    <source>
        <dbReference type="EMBL" id="KAF7367524.1"/>
    </source>
</evidence>
<dbReference type="InterPro" id="IPR032675">
    <property type="entry name" value="LRR_dom_sf"/>
</dbReference>
<dbReference type="OrthoDB" id="2269034at2759"/>
<dbReference type="PANTHER" id="PTHR38926:SF5">
    <property type="entry name" value="F-BOX AND LEUCINE-RICH REPEAT PROTEIN 6"/>
    <property type="match status" value="1"/>
</dbReference>
<protein>
    <submittedName>
        <fullName evidence="2">F-box domain-containing protein</fullName>
    </submittedName>
</protein>
<name>A0A8H7D9S0_9AGAR</name>
<proteinExistence type="predicted"/>
<dbReference type="PANTHER" id="PTHR38926">
    <property type="entry name" value="F-BOX DOMAIN CONTAINING PROTEIN, EXPRESSED"/>
    <property type="match status" value="1"/>
</dbReference>
<dbReference type="AlphaFoldDB" id="A0A8H7D9S0"/>